<name>A0A1G2CU93_9BACT</name>
<feature type="domain" description="DUF7768" evidence="1">
    <location>
        <begin position="6"/>
        <end position="109"/>
    </location>
</feature>
<dbReference type="EMBL" id="MHLI01000020">
    <property type="protein sequence ID" value="OGZ04802.1"/>
    <property type="molecule type" value="Genomic_DNA"/>
</dbReference>
<evidence type="ECO:0000313" key="3">
    <source>
        <dbReference type="Proteomes" id="UP000177122"/>
    </source>
</evidence>
<protein>
    <recommendedName>
        <fullName evidence="1">DUF7768 domain-containing protein</fullName>
    </recommendedName>
</protein>
<dbReference type="Pfam" id="PF24963">
    <property type="entry name" value="DUF7768"/>
    <property type="match status" value="1"/>
</dbReference>
<dbReference type="Proteomes" id="UP000177122">
    <property type="component" value="Unassembled WGS sequence"/>
</dbReference>
<accession>A0A1G2CU93</accession>
<reference evidence="2 3" key="1">
    <citation type="journal article" date="2016" name="Nat. Commun.">
        <title>Thousands of microbial genomes shed light on interconnected biogeochemical processes in an aquifer system.</title>
        <authorList>
            <person name="Anantharaman K."/>
            <person name="Brown C.T."/>
            <person name="Hug L.A."/>
            <person name="Sharon I."/>
            <person name="Castelle C.J."/>
            <person name="Probst A.J."/>
            <person name="Thomas B.C."/>
            <person name="Singh A."/>
            <person name="Wilkins M.J."/>
            <person name="Karaoz U."/>
            <person name="Brodie E.L."/>
            <person name="Williams K.H."/>
            <person name="Hubbard S.S."/>
            <person name="Banfield J.F."/>
        </authorList>
    </citation>
    <scope>NUCLEOTIDE SEQUENCE [LARGE SCALE GENOMIC DNA]</scope>
</reference>
<gene>
    <name evidence="2" type="ORF">A2845_05555</name>
</gene>
<evidence type="ECO:0000259" key="1">
    <source>
        <dbReference type="Pfam" id="PF24963"/>
    </source>
</evidence>
<dbReference type="InterPro" id="IPR056670">
    <property type="entry name" value="DUF7768"/>
</dbReference>
<sequence length="122" mass="13638">MRSFRLVIIESPYRGACYEELEANITYARACMHDALMRREAPYASHLLYTQQGVLDDKDPVDRELGISAGLAWGEHANATAVYVDRGIFAGMVLGITRARESGRPVEYRSLYGNSLPTQDPN</sequence>
<evidence type="ECO:0000313" key="2">
    <source>
        <dbReference type="EMBL" id="OGZ04802.1"/>
    </source>
</evidence>
<proteinExistence type="predicted"/>
<organism evidence="2 3">
    <name type="scientific">Candidatus Lloydbacteria bacterium RIFCSPHIGHO2_01_FULL_49_22</name>
    <dbReference type="NCBI Taxonomy" id="1798658"/>
    <lineage>
        <taxon>Bacteria</taxon>
        <taxon>Candidatus Lloydiibacteriota</taxon>
    </lineage>
</organism>
<dbReference type="AlphaFoldDB" id="A0A1G2CU93"/>
<comment type="caution">
    <text evidence="2">The sequence shown here is derived from an EMBL/GenBank/DDBJ whole genome shotgun (WGS) entry which is preliminary data.</text>
</comment>